<dbReference type="SUPFAM" id="SSF109854">
    <property type="entry name" value="DinB/YfiT-like putative metalloenzymes"/>
    <property type="match status" value="1"/>
</dbReference>
<dbReference type="Pfam" id="PF12867">
    <property type="entry name" value="DinB_2"/>
    <property type="match status" value="1"/>
</dbReference>
<sequence length="159" mass="18296">MNEKQLFQQMNFIRNRTIAFLDATTEQEADIIPDGFHNSIRWNLGHILVNHEVLLSTFNEEATPLPDHLTHLFKKGTSPLEWTSAPPTLNELRAHLQQQVQRSEAYSPSLFTKKEQPLRIGNSIELFTLEELFSFSNWHEGVHQGTIVGMKHTLGLPLR</sequence>
<evidence type="ECO:0000313" key="2">
    <source>
        <dbReference type="EMBL" id="MFC0524284.1"/>
    </source>
</evidence>
<gene>
    <name evidence="2" type="ORF">ACFFGV_11975</name>
</gene>
<dbReference type="EMBL" id="JBHLTP010000010">
    <property type="protein sequence ID" value="MFC0524284.1"/>
    <property type="molecule type" value="Genomic_DNA"/>
</dbReference>
<evidence type="ECO:0000313" key="3">
    <source>
        <dbReference type="Proteomes" id="UP001589836"/>
    </source>
</evidence>
<dbReference type="InterPro" id="IPR024775">
    <property type="entry name" value="DinB-like"/>
</dbReference>
<organism evidence="2 3">
    <name type="scientific">Pontibacillus salicampi</name>
    <dbReference type="NCBI Taxonomy" id="1449801"/>
    <lineage>
        <taxon>Bacteria</taxon>
        <taxon>Bacillati</taxon>
        <taxon>Bacillota</taxon>
        <taxon>Bacilli</taxon>
        <taxon>Bacillales</taxon>
        <taxon>Bacillaceae</taxon>
        <taxon>Pontibacillus</taxon>
    </lineage>
</organism>
<dbReference type="RefSeq" id="WP_377348103.1">
    <property type="nucleotide sequence ID" value="NZ_JBHLTP010000010.1"/>
</dbReference>
<dbReference type="InterPro" id="IPR034660">
    <property type="entry name" value="DinB/YfiT-like"/>
</dbReference>
<dbReference type="Proteomes" id="UP001589836">
    <property type="component" value="Unassembled WGS sequence"/>
</dbReference>
<accession>A0ABV6LPN0</accession>
<name>A0ABV6LPN0_9BACI</name>
<evidence type="ECO:0000259" key="1">
    <source>
        <dbReference type="Pfam" id="PF12867"/>
    </source>
</evidence>
<protein>
    <submittedName>
        <fullName evidence="2">DinB family protein</fullName>
    </submittedName>
</protein>
<feature type="domain" description="DinB-like" evidence="1">
    <location>
        <begin position="12"/>
        <end position="147"/>
    </location>
</feature>
<proteinExistence type="predicted"/>
<keyword evidence="3" id="KW-1185">Reference proteome</keyword>
<dbReference type="Gene3D" id="1.20.120.450">
    <property type="entry name" value="dinb family like domain"/>
    <property type="match status" value="1"/>
</dbReference>
<comment type="caution">
    <text evidence="2">The sequence shown here is derived from an EMBL/GenBank/DDBJ whole genome shotgun (WGS) entry which is preliminary data.</text>
</comment>
<reference evidence="2 3" key="1">
    <citation type="submission" date="2024-09" db="EMBL/GenBank/DDBJ databases">
        <authorList>
            <person name="Sun Q."/>
            <person name="Mori K."/>
        </authorList>
    </citation>
    <scope>NUCLEOTIDE SEQUENCE [LARGE SCALE GENOMIC DNA]</scope>
    <source>
        <strain evidence="2 3">NCAIM B.02529</strain>
    </source>
</reference>